<dbReference type="EMBL" id="JARK01001709">
    <property type="protein sequence ID" value="EYB81806.1"/>
    <property type="molecule type" value="Genomic_DNA"/>
</dbReference>
<keyword evidence="1" id="KW-0472">Membrane</keyword>
<name>A0A016RU12_9BILA</name>
<dbReference type="Proteomes" id="UP000024635">
    <property type="component" value="Unassembled WGS sequence"/>
</dbReference>
<feature type="transmembrane region" description="Helical" evidence="1">
    <location>
        <begin position="28"/>
        <end position="45"/>
    </location>
</feature>
<protein>
    <submittedName>
        <fullName evidence="2">Uncharacterized protein</fullName>
    </submittedName>
</protein>
<keyword evidence="1" id="KW-0812">Transmembrane</keyword>
<evidence type="ECO:0000313" key="3">
    <source>
        <dbReference type="Proteomes" id="UP000024635"/>
    </source>
</evidence>
<organism evidence="2 3">
    <name type="scientific">Ancylostoma ceylanicum</name>
    <dbReference type="NCBI Taxonomy" id="53326"/>
    <lineage>
        <taxon>Eukaryota</taxon>
        <taxon>Metazoa</taxon>
        <taxon>Ecdysozoa</taxon>
        <taxon>Nematoda</taxon>
        <taxon>Chromadorea</taxon>
        <taxon>Rhabditida</taxon>
        <taxon>Rhabditina</taxon>
        <taxon>Rhabditomorpha</taxon>
        <taxon>Strongyloidea</taxon>
        <taxon>Ancylostomatidae</taxon>
        <taxon>Ancylostomatinae</taxon>
        <taxon>Ancylostoma</taxon>
    </lineage>
</organism>
<keyword evidence="1" id="KW-1133">Transmembrane helix</keyword>
<keyword evidence="3" id="KW-1185">Reference proteome</keyword>
<evidence type="ECO:0000313" key="2">
    <source>
        <dbReference type="EMBL" id="EYB81806.1"/>
    </source>
</evidence>
<evidence type="ECO:0000256" key="1">
    <source>
        <dbReference type="SAM" id="Phobius"/>
    </source>
</evidence>
<sequence>MINLLSFQSPFNSRPCNSAIFCKRAKVVAMEIAFFVGFVNINHYFRRRYSARPRNTVKPEKAKFPWVLPRVATIAILFPFRFKSSYQIL</sequence>
<gene>
    <name evidence="2" type="primary">Acey_s0373.g166</name>
    <name evidence="2" type="ORF">Y032_0373g166</name>
</gene>
<accession>A0A016RU12</accession>
<comment type="caution">
    <text evidence="2">The sequence shown here is derived from an EMBL/GenBank/DDBJ whole genome shotgun (WGS) entry which is preliminary data.</text>
</comment>
<dbReference type="AlphaFoldDB" id="A0A016RU12"/>
<proteinExistence type="predicted"/>
<reference evidence="3" key="1">
    <citation type="journal article" date="2015" name="Nat. Genet.">
        <title>The genome and transcriptome of the zoonotic hookworm Ancylostoma ceylanicum identify infection-specific gene families.</title>
        <authorList>
            <person name="Schwarz E.M."/>
            <person name="Hu Y."/>
            <person name="Antoshechkin I."/>
            <person name="Miller M.M."/>
            <person name="Sternberg P.W."/>
            <person name="Aroian R.V."/>
        </authorList>
    </citation>
    <scope>NUCLEOTIDE SEQUENCE</scope>
    <source>
        <strain evidence="3">HY135</strain>
    </source>
</reference>